<feature type="compositionally biased region" description="Basic and acidic residues" evidence="12">
    <location>
        <begin position="154"/>
        <end position="166"/>
    </location>
</feature>
<evidence type="ECO:0000259" key="14">
    <source>
        <dbReference type="SMART" id="SM01117"/>
    </source>
</evidence>
<feature type="compositionally biased region" description="Polar residues" evidence="12">
    <location>
        <begin position="46"/>
        <end position="56"/>
    </location>
</feature>
<comment type="catalytic activity">
    <reaction evidence="11">
        <text>[(1-&gt;4)-N-acetyl-beta-D-glucosaminyl](n) + UDP-N-acetyl-alpha-D-glucosamine = [(1-&gt;4)-N-acetyl-beta-D-glucosaminyl](n+1) + UDP + H(+)</text>
        <dbReference type="Rhea" id="RHEA:16637"/>
        <dbReference type="Rhea" id="RHEA-COMP:9593"/>
        <dbReference type="Rhea" id="RHEA-COMP:9595"/>
        <dbReference type="ChEBI" id="CHEBI:15378"/>
        <dbReference type="ChEBI" id="CHEBI:17029"/>
        <dbReference type="ChEBI" id="CHEBI:57705"/>
        <dbReference type="ChEBI" id="CHEBI:58223"/>
        <dbReference type="EC" id="2.4.1.16"/>
    </reaction>
    <physiologicalReaction direction="left-to-right" evidence="11">
        <dbReference type="Rhea" id="RHEA:16638"/>
    </physiologicalReaction>
</comment>
<keyword evidence="8 13" id="KW-0472">Membrane</keyword>
<evidence type="ECO:0000256" key="2">
    <source>
        <dbReference type="ARBA" id="ARBA00012543"/>
    </source>
</evidence>
<accession>A0A2T3ACU6</accession>
<dbReference type="SUPFAM" id="SSF53448">
    <property type="entry name" value="Nucleotide-diphospho-sugar transferases"/>
    <property type="match status" value="1"/>
</dbReference>
<dbReference type="FunCoup" id="A0A2T3ACU6">
    <property type="interactions" value="67"/>
</dbReference>
<dbReference type="PANTHER" id="PTHR22914:SF16">
    <property type="entry name" value="CHITIN SYNTHASE 3"/>
    <property type="match status" value="1"/>
</dbReference>
<dbReference type="InterPro" id="IPR004835">
    <property type="entry name" value="Chitin_synth"/>
</dbReference>
<feature type="transmembrane region" description="Helical" evidence="13">
    <location>
        <begin position="1104"/>
        <end position="1127"/>
    </location>
</feature>
<keyword evidence="9" id="KW-0325">Glycoprotein</keyword>
<dbReference type="GO" id="GO:0005886">
    <property type="term" value="C:plasma membrane"/>
    <property type="evidence" value="ECO:0007669"/>
    <property type="project" value="UniProtKB-SubCell"/>
</dbReference>
<feature type="transmembrane region" description="Helical" evidence="13">
    <location>
        <begin position="235"/>
        <end position="254"/>
    </location>
</feature>
<name>A0A2T3ACU6_9PEZI</name>
<feature type="region of interest" description="Disordered" evidence="12">
    <location>
        <begin position="139"/>
        <end position="191"/>
    </location>
</feature>
<dbReference type="InterPro" id="IPR054295">
    <property type="entry name" value="CHS4-like_dom"/>
</dbReference>
<evidence type="ECO:0000256" key="11">
    <source>
        <dbReference type="ARBA" id="ARBA00049510"/>
    </source>
</evidence>
<dbReference type="GO" id="GO:0004100">
    <property type="term" value="F:chitin synthase activity"/>
    <property type="evidence" value="ECO:0007669"/>
    <property type="project" value="UniProtKB-EC"/>
</dbReference>
<evidence type="ECO:0000256" key="3">
    <source>
        <dbReference type="ARBA" id="ARBA00022475"/>
    </source>
</evidence>
<comment type="similarity">
    <text evidence="10">Belongs to the chitin synthase family. Class IV subfamily.</text>
</comment>
<dbReference type="InterPro" id="IPR029044">
    <property type="entry name" value="Nucleotide-diphossugar_trans"/>
</dbReference>
<evidence type="ECO:0000256" key="10">
    <source>
        <dbReference type="ARBA" id="ARBA00046329"/>
    </source>
</evidence>
<feature type="compositionally biased region" description="Basic and acidic residues" evidence="12">
    <location>
        <begin position="25"/>
        <end position="45"/>
    </location>
</feature>
<dbReference type="CDD" id="cd04190">
    <property type="entry name" value="Chitin_synth_C"/>
    <property type="match status" value="1"/>
</dbReference>
<evidence type="ECO:0000256" key="4">
    <source>
        <dbReference type="ARBA" id="ARBA00022676"/>
    </source>
</evidence>
<dbReference type="InterPro" id="IPR001199">
    <property type="entry name" value="Cyt_B5-like_heme/steroid-bd"/>
</dbReference>
<feature type="domain" description="Cytochrome b5 heme-binding" evidence="14">
    <location>
        <begin position="400"/>
        <end position="484"/>
    </location>
</feature>
<dbReference type="STRING" id="2025994.A0A2T3ACU6"/>
<evidence type="ECO:0000256" key="1">
    <source>
        <dbReference type="ARBA" id="ARBA00004651"/>
    </source>
</evidence>
<evidence type="ECO:0000313" key="15">
    <source>
        <dbReference type="EMBL" id="PSR92083.1"/>
    </source>
</evidence>
<feature type="region of interest" description="Disordered" evidence="12">
    <location>
        <begin position="1"/>
        <end position="56"/>
    </location>
</feature>
<dbReference type="SMART" id="SM01117">
    <property type="entry name" value="Cyt-b5"/>
    <property type="match status" value="1"/>
</dbReference>
<keyword evidence="3" id="KW-1003">Cell membrane</keyword>
<comment type="subcellular location">
    <subcellularLocation>
        <location evidence="1">Cell membrane</location>
        <topology evidence="1">Multi-pass membrane protein</topology>
    </subcellularLocation>
</comment>
<dbReference type="InParanoid" id="A0A2T3ACU6"/>
<dbReference type="Pfam" id="PF22997">
    <property type="entry name" value="CHS4"/>
    <property type="match status" value="1"/>
</dbReference>
<protein>
    <recommendedName>
        <fullName evidence="2">chitin synthase</fullName>
        <ecNumber evidence="2">2.4.1.16</ecNumber>
    </recommendedName>
</protein>
<reference evidence="15 16" key="1">
    <citation type="journal article" date="2018" name="Mycol. Prog.">
        <title>Coniella lustricola, a new species from submerged detritus.</title>
        <authorList>
            <person name="Raudabaugh D.B."/>
            <person name="Iturriaga T."/>
            <person name="Carver A."/>
            <person name="Mondo S."/>
            <person name="Pangilinan J."/>
            <person name="Lipzen A."/>
            <person name="He G."/>
            <person name="Amirebrahimi M."/>
            <person name="Grigoriev I.V."/>
            <person name="Miller A.N."/>
        </authorList>
    </citation>
    <scope>NUCLEOTIDE SEQUENCE [LARGE SCALE GENOMIC DNA]</scope>
    <source>
        <strain evidence="15 16">B22-T-1</strain>
    </source>
</reference>
<evidence type="ECO:0000256" key="12">
    <source>
        <dbReference type="SAM" id="MobiDB-lite"/>
    </source>
</evidence>
<keyword evidence="4" id="KW-0328">Glycosyltransferase</keyword>
<dbReference type="EMBL" id="KZ678410">
    <property type="protein sequence ID" value="PSR92083.1"/>
    <property type="molecule type" value="Genomic_DNA"/>
</dbReference>
<keyword evidence="6 13" id="KW-0812">Transmembrane</keyword>
<dbReference type="GO" id="GO:0006031">
    <property type="term" value="P:chitin biosynthetic process"/>
    <property type="evidence" value="ECO:0007669"/>
    <property type="project" value="TreeGrafter"/>
</dbReference>
<sequence length="1215" mass="135239">MSLPERPGGGASYEPRNAYRHSTRRERSHDIEATHSYTGHEDTIHSRGTSTGSFATTVPARSNATADDVPLSPDVETAMDLPVSRKRSLIKPERNRIGKDHPNYHYRQHAANMPTRASRTGAEPVYEGVDGAAYLGTTREEAVSGSHEPKHKQRSSDESGHRDKDSKTRKRANSRKHSGKISKKRQKADTEQIRPPSLWDIYCAILTFWAPNFILKCFGIKSKDQARAWREKMGLLSIIAAIMAFVGFLTFGFTRTVCSTASTRLQVNTVGSGYMIFFGQAYDLSGSHHPVAEGIPAESDGDGANVLYDLPEKHGGQDGSFLFQQVNGKCKGLITLAEDSDVPTNDDGDLAWYFPCNTFNQDGSTQPNFTDPYYLGYACHTTSKGRSEFYSLTPSADVYFTWEDVANKSRNLIVYSGSVLDLNLLNWFNSSQVSVPNYFTELADNTSSTNQALRGRDATHALLKSGEKETAECLEQIIKVGSVDSESVGCIASKVVLYLSLVLILSVVAARFALAIVFQWFLCRRYAASKTSQSSDKRKRNQQIEDWSEDIYRAPARLPGDVGSSLAGASSDRTSKRASTFLPTTSRFSTVYGVDRSSRRPAMPTTMASQSSGAALLRPNSMYGGVNNSRNSLGPDAFGAQPSPEGPGPMGFIHEAVVPQPPSDWMPFGFPLAHTLLLVTAYSEGEMGIRTTLDSLATTDYPNSHKCILVICDGIIKGKGELMSTPDYVLSMMKDFTILPEEVEPFSYVAVSSGSKRHNMAKVYSGFYDFGKSQIPLEKQQRVPMMLIVKCGTPEEEKTSKPGNRGKRDSQIILMSFLQKVMFDERMTELEYEMFNGFWKVTGVSPDFYEIVLMVDADTKVFPDSLTHMVSAMVKDPEIMGLCGETKIANKRDSWVTAIQVFEYFISHHQSKSFESVFGGVTCLPGCFCMYRIKAPKGGSNYWVPILANPDVVEHYSENVVDTLHKKNLLLLGEDRFLTTLMLRTFPKRKQVFVPQAVCKTTVPDKFMVLLSQRRRWINSTIHNLMELVLVRDLCGTFCFSMQFVVFIELMGTLVLPAAIAFTIYVVVSSIIGPVQVIPLVLLSLILGLPGVLVVITAQSWVYIIWMLIYLCSLPVWNFVLPAYAFWKFDDFSWGDTRKTAGEVKGAGHGEDEGEFDSSKITMKRWAEFERERRNRSGYFSGPRDSYMPGNTQSMIYSTGPSPGLPYHDEYYSDA</sequence>
<dbReference type="GO" id="GO:0030428">
    <property type="term" value="C:cell septum"/>
    <property type="evidence" value="ECO:0007669"/>
    <property type="project" value="TreeGrafter"/>
</dbReference>
<dbReference type="EC" id="2.4.1.16" evidence="2"/>
<dbReference type="PANTHER" id="PTHR22914">
    <property type="entry name" value="CHITIN SYNTHASE"/>
    <property type="match status" value="1"/>
</dbReference>
<dbReference type="AlphaFoldDB" id="A0A2T3ACU6"/>
<proteinExistence type="inferred from homology"/>
<gene>
    <name evidence="15" type="ORF">BD289DRAFT_189148</name>
</gene>
<feature type="transmembrane region" description="Helical" evidence="13">
    <location>
        <begin position="1054"/>
        <end position="1073"/>
    </location>
</feature>
<keyword evidence="5" id="KW-0808">Transferase</keyword>
<feature type="transmembrane region" description="Helical" evidence="13">
    <location>
        <begin position="197"/>
        <end position="215"/>
    </location>
</feature>
<feature type="transmembrane region" description="Helical" evidence="13">
    <location>
        <begin position="1080"/>
        <end position="1098"/>
    </location>
</feature>
<dbReference type="Proteomes" id="UP000241462">
    <property type="component" value="Unassembled WGS sequence"/>
</dbReference>
<keyword evidence="16" id="KW-1185">Reference proteome</keyword>
<organism evidence="15 16">
    <name type="scientific">Coniella lustricola</name>
    <dbReference type="NCBI Taxonomy" id="2025994"/>
    <lineage>
        <taxon>Eukaryota</taxon>
        <taxon>Fungi</taxon>
        <taxon>Dikarya</taxon>
        <taxon>Ascomycota</taxon>
        <taxon>Pezizomycotina</taxon>
        <taxon>Sordariomycetes</taxon>
        <taxon>Sordariomycetidae</taxon>
        <taxon>Diaporthales</taxon>
        <taxon>Schizoparmaceae</taxon>
        <taxon>Coniella</taxon>
    </lineage>
</organism>
<evidence type="ECO:0000256" key="9">
    <source>
        <dbReference type="ARBA" id="ARBA00023180"/>
    </source>
</evidence>
<evidence type="ECO:0000256" key="13">
    <source>
        <dbReference type="SAM" id="Phobius"/>
    </source>
</evidence>
<evidence type="ECO:0000256" key="5">
    <source>
        <dbReference type="ARBA" id="ARBA00022679"/>
    </source>
</evidence>
<evidence type="ECO:0000256" key="7">
    <source>
        <dbReference type="ARBA" id="ARBA00022989"/>
    </source>
</evidence>
<dbReference type="Gene3D" id="3.90.550.10">
    <property type="entry name" value="Spore Coat Polysaccharide Biosynthesis Protein SpsA, Chain A"/>
    <property type="match status" value="1"/>
</dbReference>
<keyword evidence="7 13" id="KW-1133">Transmembrane helix</keyword>
<dbReference type="Pfam" id="PF03142">
    <property type="entry name" value="Chitin_synth_2"/>
    <property type="match status" value="1"/>
</dbReference>
<feature type="compositionally biased region" description="Basic residues" evidence="12">
    <location>
        <begin position="167"/>
        <end position="186"/>
    </location>
</feature>
<evidence type="ECO:0000313" key="16">
    <source>
        <dbReference type="Proteomes" id="UP000241462"/>
    </source>
</evidence>
<evidence type="ECO:0000256" key="6">
    <source>
        <dbReference type="ARBA" id="ARBA00022692"/>
    </source>
</evidence>
<dbReference type="OrthoDB" id="370884at2759"/>
<evidence type="ECO:0000256" key="8">
    <source>
        <dbReference type="ARBA" id="ARBA00023136"/>
    </source>
</evidence>